<dbReference type="SUPFAM" id="SSF142695">
    <property type="entry name" value="RibA-like"/>
    <property type="match status" value="1"/>
</dbReference>
<gene>
    <name evidence="1" type="ordered locus">Tery_0705</name>
</gene>
<dbReference type="PANTHER" id="PTHR47259">
    <property type="match status" value="1"/>
</dbReference>
<sequence>MRFRELMADVFHCLGMSNIEGLVSMSDIKYSPIINSGIKIVERVPIRDQLVPEDVPVEIAAKKATAYYTNKEVPDENIF</sequence>
<dbReference type="STRING" id="203124.Tery_0705"/>
<dbReference type="AlphaFoldDB" id="Q118D5"/>
<proteinExistence type="predicted"/>
<dbReference type="RefSeq" id="WP_011610532.1">
    <property type="nucleotide sequence ID" value="NC_008312.1"/>
</dbReference>
<protein>
    <submittedName>
        <fullName evidence="1">GTP cyclohydrolase II domain protein</fullName>
    </submittedName>
</protein>
<evidence type="ECO:0000313" key="1">
    <source>
        <dbReference type="EMBL" id="ABG50139.1"/>
    </source>
</evidence>
<organism evidence="1">
    <name type="scientific">Trichodesmium erythraeum (strain IMS101)</name>
    <dbReference type="NCBI Taxonomy" id="203124"/>
    <lineage>
        <taxon>Bacteria</taxon>
        <taxon>Bacillati</taxon>
        <taxon>Cyanobacteriota</taxon>
        <taxon>Cyanophyceae</taxon>
        <taxon>Oscillatoriophycideae</taxon>
        <taxon>Oscillatoriales</taxon>
        <taxon>Microcoleaceae</taxon>
        <taxon>Trichodesmium</taxon>
    </lineage>
</organism>
<dbReference type="EMBL" id="CP000393">
    <property type="protein sequence ID" value="ABG50139.1"/>
    <property type="molecule type" value="Genomic_DNA"/>
</dbReference>
<dbReference type="OrthoDB" id="5482269at2"/>
<name>Q118D5_TRIEI</name>
<dbReference type="HOGENOM" id="CLU_2605032_0_0_3"/>
<dbReference type="PANTHER" id="PTHR47259:SF2">
    <property type="entry name" value="URACIL-REGULATED PROTEIN 1"/>
    <property type="match status" value="1"/>
</dbReference>
<dbReference type="GO" id="GO:0016787">
    <property type="term" value="F:hydrolase activity"/>
    <property type="evidence" value="ECO:0007669"/>
    <property type="project" value="UniProtKB-KW"/>
</dbReference>
<accession>Q118D5</accession>
<dbReference type="InterPro" id="IPR036144">
    <property type="entry name" value="RibA-like_sf"/>
</dbReference>
<reference evidence="1" key="1">
    <citation type="submission" date="2006-06" db="EMBL/GenBank/DDBJ databases">
        <title>Complete sequence of Trichodesmium erythraeum IMS101.</title>
        <authorList>
            <consortium name="US DOE Joint Genome Institute"/>
            <person name="Copeland A."/>
            <person name="Lucas S."/>
            <person name="Lapidus A."/>
            <person name="Barry K."/>
            <person name="Detter J.C."/>
            <person name="Glavina del Rio T."/>
            <person name="Hammon N."/>
            <person name="Israni S."/>
            <person name="Dalin E."/>
            <person name="Tice H."/>
            <person name="Pitluck S."/>
            <person name="Kiss H."/>
            <person name="Munk A.C."/>
            <person name="Brettin T."/>
            <person name="Bruce D."/>
            <person name="Han C."/>
            <person name="Tapia R."/>
            <person name="Gilna P."/>
            <person name="Schmutz J."/>
            <person name="Larimer F."/>
            <person name="Land M."/>
            <person name="Hauser L."/>
            <person name="Kyrpides N."/>
            <person name="Kim E."/>
            <person name="Richardson P."/>
        </authorList>
    </citation>
    <scope>NUCLEOTIDE SEQUENCE [LARGE SCALE GENOMIC DNA]</scope>
    <source>
        <strain evidence="1">IMS101</strain>
    </source>
</reference>
<dbReference type="KEGG" id="ter:Tery_0705"/>
<keyword evidence="1" id="KW-0378">Hydrolase</keyword>
<dbReference type="eggNOG" id="COG0807">
    <property type="taxonomic scope" value="Bacteria"/>
</dbReference>